<sequence length="201" mass="21693">MELAKLAFFVISLYSAHLTVAAPLCQDKHDQCSDHVSYCGSYDHVRKQCPRTCNQCALIYPSLSVTPTQSLPTGATPLTFATLQSSMAALGSLATQQIATSLSQVPSRTQTSKAFSCSLTQTRASHLVSQTQNLNDFTTAQSPREVLPGSTSLPTETTDYTSEPNICEEDGDKQQNTAIRTAGSSANILMILTVSRMYAFL</sequence>
<keyword evidence="4" id="KW-0732">Signal</keyword>
<evidence type="ECO:0000256" key="1">
    <source>
        <dbReference type="ARBA" id="ARBA00022656"/>
    </source>
</evidence>
<evidence type="ECO:0000256" key="3">
    <source>
        <dbReference type="SAM" id="MobiDB-lite"/>
    </source>
</evidence>
<dbReference type="AlphaFoldDB" id="A0A3M6TWM0"/>
<dbReference type="EMBL" id="RCHS01002806">
    <property type="protein sequence ID" value="RMX45659.1"/>
    <property type="molecule type" value="Genomic_DNA"/>
</dbReference>
<dbReference type="Pfam" id="PF01549">
    <property type="entry name" value="ShK"/>
    <property type="match status" value="1"/>
</dbReference>
<comment type="caution">
    <text evidence="6">The sequence shown here is derived from an EMBL/GenBank/DDBJ whole genome shotgun (WGS) entry which is preliminary data.</text>
</comment>
<dbReference type="Proteomes" id="UP000275408">
    <property type="component" value="Unassembled WGS sequence"/>
</dbReference>
<keyword evidence="1" id="KW-0800">Toxin</keyword>
<feature type="domain" description="ShKT" evidence="5">
    <location>
        <begin position="25"/>
        <end position="56"/>
    </location>
</feature>
<accession>A0A3M6TWM0</accession>
<protein>
    <recommendedName>
        <fullName evidence="5">ShKT domain-containing protein</fullName>
    </recommendedName>
</protein>
<feature type="signal peptide" evidence="4">
    <location>
        <begin position="1"/>
        <end position="21"/>
    </location>
</feature>
<feature type="chain" id="PRO_5018245706" description="ShKT domain-containing protein" evidence="4">
    <location>
        <begin position="22"/>
        <end position="201"/>
    </location>
</feature>
<organism evidence="6 7">
    <name type="scientific">Pocillopora damicornis</name>
    <name type="common">Cauliflower coral</name>
    <name type="synonym">Millepora damicornis</name>
    <dbReference type="NCBI Taxonomy" id="46731"/>
    <lineage>
        <taxon>Eukaryota</taxon>
        <taxon>Metazoa</taxon>
        <taxon>Cnidaria</taxon>
        <taxon>Anthozoa</taxon>
        <taxon>Hexacorallia</taxon>
        <taxon>Scleractinia</taxon>
        <taxon>Astrocoeniina</taxon>
        <taxon>Pocilloporidae</taxon>
        <taxon>Pocillopora</taxon>
    </lineage>
</organism>
<name>A0A3M6TWM0_POCDA</name>
<evidence type="ECO:0000256" key="2">
    <source>
        <dbReference type="PROSITE-ProRule" id="PRU01005"/>
    </source>
</evidence>
<evidence type="ECO:0000256" key="4">
    <source>
        <dbReference type="SAM" id="SignalP"/>
    </source>
</evidence>
<dbReference type="PROSITE" id="PS51670">
    <property type="entry name" value="SHKT"/>
    <property type="match status" value="1"/>
</dbReference>
<proteinExistence type="predicted"/>
<evidence type="ECO:0000259" key="5">
    <source>
        <dbReference type="PROSITE" id="PS51670"/>
    </source>
</evidence>
<comment type="caution">
    <text evidence="2">Lacks conserved residue(s) required for the propagation of feature annotation.</text>
</comment>
<dbReference type="InterPro" id="IPR003582">
    <property type="entry name" value="ShKT_dom"/>
</dbReference>
<evidence type="ECO:0000313" key="7">
    <source>
        <dbReference type="Proteomes" id="UP000275408"/>
    </source>
</evidence>
<feature type="compositionally biased region" description="Polar residues" evidence="3">
    <location>
        <begin position="149"/>
        <end position="162"/>
    </location>
</feature>
<feature type="region of interest" description="Disordered" evidence="3">
    <location>
        <begin position="143"/>
        <end position="162"/>
    </location>
</feature>
<evidence type="ECO:0000313" key="6">
    <source>
        <dbReference type="EMBL" id="RMX45659.1"/>
    </source>
</evidence>
<reference evidence="6 7" key="1">
    <citation type="journal article" date="2018" name="Sci. Rep.">
        <title>Comparative analysis of the Pocillopora damicornis genome highlights role of immune system in coral evolution.</title>
        <authorList>
            <person name="Cunning R."/>
            <person name="Bay R.A."/>
            <person name="Gillette P."/>
            <person name="Baker A.C."/>
            <person name="Traylor-Knowles N."/>
        </authorList>
    </citation>
    <scope>NUCLEOTIDE SEQUENCE [LARGE SCALE GENOMIC DNA]</scope>
    <source>
        <strain evidence="6">RSMAS</strain>
        <tissue evidence="6">Whole animal</tissue>
    </source>
</reference>
<gene>
    <name evidence="6" type="ORF">pdam_00020729</name>
</gene>
<dbReference type="OrthoDB" id="10407678at2759"/>
<dbReference type="GO" id="GO:0090729">
    <property type="term" value="F:toxin activity"/>
    <property type="evidence" value="ECO:0007669"/>
    <property type="project" value="UniProtKB-KW"/>
</dbReference>
<keyword evidence="7" id="KW-1185">Reference proteome</keyword>